<evidence type="ECO:0000313" key="2">
    <source>
        <dbReference type="Proteomes" id="UP001552479"/>
    </source>
</evidence>
<protein>
    <submittedName>
        <fullName evidence="1">Uncharacterized protein</fullName>
    </submittedName>
</protein>
<keyword evidence="2" id="KW-1185">Reference proteome</keyword>
<comment type="caution">
    <text evidence="1">The sequence shown here is derived from an EMBL/GenBank/DDBJ whole genome shotgun (WGS) entry which is preliminary data.</text>
</comment>
<accession>A0ABV3IZE8</accession>
<dbReference type="RefSeq" id="WP_366089321.1">
    <property type="nucleotide sequence ID" value="NZ_JBFASG010000025.1"/>
</dbReference>
<sequence>MHVTTVRWASSRTAGLLNDFFGDGIGPMNSVDSNGSCLQGTVRKPYEHWAGRFSHHDHRYSYAHVMMAQELVRQLMAAQAVERLGDAEWLAGVIARLTDERPRTFRAAQLLVASVLGLEDGDGGQTDRSYGLLGIPGF</sequence>
<proteinExistence type="predicted"/>
<dbReference type="EMBL" id="JBFASG010000025">
    <property type="protein sequence ID" value="MEV4925697.1"/>
    <property type="molecule type" value="Genomic_DNA"/>
</dbReference>
<organism evidence="1 2">
    <name type="scientific">Streptomyces roseoverticillatus</name>
    <dbReference type="NCBI Taxonomy" id="66429"/>
    <lineage>
        <taxon>Bacteria</taxon>
        <taxon>Bacillati</taxon>
        <taxon>Actinomycetota</taxon>
        <taxon>Actinomycetes</taxon>
        <taxon>Kitasatosporales</taxon>
        <taxon>Streptomycetaceae</taxon>
        <taxon>Streptomyces</taxon>
    </lineage>
</organism>
<name>A0ABV3IZE8_9ACTN</name>
<evidence type="ECO:0000313" key="1">
    <source>
        <dbReference type="EMBL" id="MEV4925697.1"/>
    </source>
</evidence>
<reference evidence="1 2" key="1">
    <citation type="submission" date="2024-06" db="EMBL/GenBank/DDBJ databases">
        <title>The Natural Products Discovery Center: Release of the First 8490 Sequenced Strains for Exploring Actinobacteria Biosynthetic Diversity.</title>
        <authorList>
            <person name="Kalkreuter E."/>
            <person name="Kautsar S.A."/>
            <person name="Yang D."/>
            <person name="Bader C.D."/>
            <person name="Teijaro C.N."/>
            <person name="Fluegel L."/>
            <person name="Davis C.M."/>
            <person name="Simpson J.R."/>
            <person name="Lauterbach L."/>
            <person name="Steele A.D."/>
            <person name="Gui C."/>
            <person name="Meng S."/>
            <person name="Li G."/>
            <person name="Viehrig K."/>
            <person name="Ye F."/>
            <person name="Su P."/>
            <person name="Kiefer A.F."/>
            <person name="Nichols A."/>
            <person name="Cepeda A.J."/>
            <person name="Yan W."/>
            <person name="Fan B."/>
            <person name="Jiang Y."/>
            <person name="Adhikari A."/>
            <person name="Zheng C.-J."/>
            <person name="Schuster L."/>
            <person name="Cowan T.M."/>
            <person name="Smanski M.J."/>
            <person name="Chevrette M.G."/>
            <person name="De Carvalho L.P.S."/>
            <person name="Shen B."/>
        </authorList>
    </citation>
    <scope>NUCLEOTIDE SEQUENCE [LARGE SCALE GENOMIC DNA]</scope>
    <source>
        <strain evidence="1 2">NPDC053791</strain>
    </source>
</reference>
<gene>
    <name evidence="1" type="ORF">AB0L03_23220</name>
</gene>
<dbReference type="Proteomes" id="UP001552479">
    <property type="component" value="Unassembled WGS sequence"/>
</dbReference>